<accession>A0A9P9A6I4</accession>
<dbReference type="GO" id="GO:0034497">
    <property type="term" value="P:protein localization to phagophore assembly site"/>
    <property type="evidence" value="ECO:0007669"/>
    <property type="project" value="TreeGrafter"/>
</dbReference>
<feature type="transmembrane region" description="Helical" evidence="19">
    <location>
        <begin position="566"/>
        <end position="584"/>
    </location>
</feature>
<dbReference type="GO" id="GO:0000139">
    <property type="term" value="C:Golgi membrane"/>
    <property type="evidence" value="ECO:0007669"/>
    <property type="project" value="UniProtKB-SubCell"/>
</dbReference>
<dbReference type="EMBL" id="JAGSXJ010000019">
    <property type="protein sequence ID" value="KAH6681235.1"/>
    <property type="molecule type" value="Genomic_DNA"/>
</dbReference>
<evidence type="ECO:0000256" key="6">
    <source>
        <dbReference type="ARBA" id="ARBA00018074"/>
    </source>
</evidence>
<name>A0A9P9A6I4_9PEZI</name>
<evidence type="ECO:0000256" key="12">
    <source>
        <dbReference type="ARBA" id="ARBA00023055"/>
    </source>
</evidence>
<keyword evidence="8 19" id="KW-0812">Transmembrane</keyword>
<comment type="catalytic activity">
    <reaction evidence="16">
        <text>a 1,2-diacyl-sn-glycero-3-phosphoethanolamine(in) = a 1,2-diacyl-sn-glycero-3-phosphoethanolamine(out)</text>
        <dbReference type="Rhea" id="RHEA:38895"/>
        <dbReference type="ChEBI" id="CHEBI:64612"/>
    </reaction>
</comment>
<reference evidence="21" key="1">
    <citation type="journal article" date="2021" name="Nat. Commun.">
        <title>Genetic determinants of endophytism in the Arabidopsis root mycobiome.</title>
        <authorList>
            <person name="Mesny F."/>
            <person name="Miyauchi S."/>
            <person name="Thiergart T."/>
            <person name="Pickel B."/>
            <person name="Atanasova L."/>
            <person name="Karlsson M."/>
            <person name="Huettel B."/>
            <person name="Barry K.W."/>
            <person name="Haridas S."/>
            <person name="Chen C."/>
            <person name="Bauer D."/>
            <person name="Andreopoulos W."/>
            <person name="Pangilinan J."/>
            <person name="LaButti K."/>
            <person name="Riley R."/>
            <person name="Lipzen A."/>
            <person name="Clum A."/>
            <person name="Drula E."/>
            <person name="Henrissat B."/>
            <person name="Kohler A."/>
            <person name="Grigoriev I.V."/>
            <person name="Martin F.M."/>
            <person name="Hacquard S."/>
        </authorList>
    </citation>
    <scope>NUCLEOTIDE SEQUENCE</scope>
    <source>
        <strain evidence="21">MPI-SDFR-AT-0117</strain>
    </source>
</reference>
<dbReference type="GO" id="GO:0061709">
    <property type="term" value="P:reticulophagy"/>
    <property type="evidence" value="ECO:0007669"/>
    <property type="project" value="TreeGrafter"/>
</dbReference>
<comment type="catalytic activity">
    <reaction evidence="17">
        <text>a 1,2-diacyl-sn-glycero-3-phospho-(1D-myo-inositol-3-phosphate)(in) = a 1,2-diacyl-sn-glycero-3-phospho-(1D-myo-inositol-3-phosphate)(out)</text>
        <dbReference type="Rhea" id="RHEA:67920"/>
        <dbReference type="ChEBI" id="CHEBI:58088"/>
    </reaction>
</comment>
<evidence type="ECO:0000256" key="10">
    <source>
        <dbReference type="ARBA" id="ARBA00023006"/>
    </source>
</evidence>
<evidence type="ECO:0000256" key="17">
    <source>
        <dbReference type="ARBA" id="ARBA00024621"/>
    </source>
</evidence>
<dbReference type="GO" id="GO:0030659">
    <property type="term" value="C:cytoplasmic vesicle membrane"/>
    <property type="evidence" value="ECO:0007669"/>
    <property type="project" value="UniProtKB-SubCell"/>
</dbReference>
<evidence type="ECO:0000256" key="13">
    <source>
        <dbReference type="ARBA" id="ARBA00023136"/>
    </source>
</evidence>
<evidence type="ECO:0000256" key="14">
    <source>
        <dbReference type="ARBA" id="ARBA00023329"/>
    </source>
</evidence>
<evidence type="ECO:0000256" key="15">
    <source>
        <dbReference type="ARBA" id="ARBA00024479"/>
    </source>
</evidence>
<keyword evidence="10 19" id="KW-0072">Autophagy</keyword>
<dbReference type="PANTHER" id="PTHR13038:SF10">
    <property type="entry name" value="AUTOPHAGY-RELATED PROTEIN 9"/>
    <property type="match status" value="1"/>
</dbReference>
<evidence type="ECO:0000256" key="11">
    <source>
        <dbReference type="ARBA" id="ARBA00023034"/>
    </source>
</evidence>
<organism evidence="21 22">
    <name type="scientific">Plectosphaerella plurivora</name>
    <dbReference type="NCBI Taxonomy" id="936078"/>
    <lineage>
        <taxon>Eukaryota</taxon>
        <taxon>Fungi</taxon>
        <taxon>Dikarya</taxon>
        <taxon>Ascomycota</taxon>
        <taxon>Pezizomycotina</taxon>
        <taxon>Sordariomycetes</taxon>
        <taxon>Hypocreomycetidae</taxon>
        <taxon>Glomerellales</taxon>
        <taxon>Plectosphaerellaceae</taxon>
        <taxon>Plectosphaerella</taxon>
    </lineage>
</organism>
<evidence type="ECO:0000256" key="16">
    <source>
        <dbReference type="ARBA" id="ARBA00024615"/>
    </source>
</evidence>
<keyword evidence="14" id="KW-0968">Cytoplasmic vesicle</keyword>
<comment type="catalytic activity">
    <reaction evidence="15">
        <text>a 1,2-diacyl-sn-glycero-3-phospho-L-serine(in) = a 1,2-diacyl-sn-glycero-3-phospho-L-serine(out)</text>
        <dbReference type="Rhea" id="RHEA:38663"/>
        <dbReference type="ChEBI" id="CHEBI:57262"/>
    </reaction>
</comment>
<evidence type="ECO:0000256" key="20">
    <source>
        <dbReference type="SAM" id="MobiDB-lite"/>
    </source>
</evidence>
<feature type="transmembrane region" description="Helical" evidence="19">
    <location>
        <begin position="529"/>
        <end position="550"/>
    </location>
</feature>
<feature type="compositionally biased region" description="Basic and acidic residues" evidence="20">
    <location>
        <begin position="820"/>
        <end position="840"/>
    </location>
</feature>
<dbReference type="GO" id="GO:0034045">
    <property type="term" value="C:phagophore assembly site membrane"/>
    <property type="evidence" value="ECO:0007669"/>
    <property type="project" value="UniProtKB-SubCell"/>
</dbReference>
<keyword evidence="13 19" id="KW-0472">Membrane</keyword>
<feature type="region of interest" description="Disordered" evidence="20">
    <location>
        <begin position="40"/>
        <end position="179"/>
    </location>
</feature>
<keyword evidence="11" id="KW-0333">Golgi apparatus</keyword>
<dbReference type="GO" id="GO:0006869">
    <property type="term" value="P:lipid transport"/>
    <property type="evidence" value="ECO:0007669"/>
    <property type="project" value="UniProtKB-KW"/>
</dbReference>
<evidence type="ECO:0000256" key="9">
    <source>
        <dbReference type="ARBA" id="ARBA00022989"/>
    </source>
</evidence>
<gene>
    <name evidence="21" type="ORF">F5X68DRAFT_269944</name>
</gene>
<comment type="similarity">
    <text evidence="5 19">Belongs to the ATG9 family.</text>
</comment>
<evidence type="ECO:0000256" key="18">
    <source>
        <dbReference type="ARBA" id="ARBA00024631"/>
    </source>
</evidence>
<dbReference type="OrthoDB" id="2020634at2759"/>
<comment type="catalytic activity">
    <reaction evidence="18">
        <text>a 1,2-diacyl-sn-glycero-3-phosphocholine(in) = a 1,2-diacyl-sn-glycero-3-phosphocholine(out)</text>
        <dbReference type="Rhea" id="RHEA:38571"/>
        <dbReference type="ChEBI" id="CHEBI:57643"/>
    </reaction>
</comment>
<comment type="function">
    <text evidence="19">Phospholipid scramblase involved in autophagy. Cycles between the preautophagosomal structure/phagophore assembly site (PAS) and the cytoplasmic vesicle pool and supplies membrane for the growing autophagosome. Lipid scramblase activity plays a key role in preautophagosomal structure/phagophore assembly by distributing the phospholipids that arrive through ATG2 from the cytoplasmic to the luminal leaflet of the bilayer, thereby driving autophagosomal membrane expansion.</text>
</comment>
<feature type="region of interest" description="Disordered" evidence="20">
    <location>
        <begin position="751"/>
        <end position="877"/>
    </location>
</feature>
<evidence type="ECO:0000313" key="21">
    <source>
        <dbReference type="EMBL" id="KAH6681235.1"/>
    </source>
</evidence>
<keyword evidence="9 19" id="KW-1133">Transmembrane helix</keyword>
<feature type="transmembrane region" description="Helical" evidence="19">
    <location>
        <begin position="443"/>
        <end position="467"/>
    </location>
</feature>
<evidence type="ECO:0000313" key="22">
    <source>
        <dbReference type="Proteomes" id="UP000770015"/>
    </source>
</evidence>
<dbReference type="InterPro" id="IPR007241">
    <property type="entry name" value="Autophagy-rel_prot_9"/>
</dbReference>
<keyword evidence="7 19" id="KW-0813">Transport</keyword>
<evidence type="ECO:0000256" key="4">
    <source>
        <dbReference type="ARBA" id="ARBA00004653"/>
    </source>
</evidence>
<evidence type="ECO:0000256" key="8">
    <source>
        <dbReference type="ARBA" id="ARBA00022692"/>
    </source>
</evidence>
<protein>
    <recommendedName>
        <fullName evidence="6 19">Autophagy-related protein 9</fullName>
    </recommendedName>
</protein>
<feature type="transmembrane region" description="Helical" evidence="19">
    <location>
        <begin position="272"/>
        <end position="290"/>
    </location>
</feature>
<dbReference type="Proteomes" id="UP000770015">
    <property type="component" value="Unassembled WGS sequence"/>
</dbReference>
<evidence type="ECO:0000256" key="3">
    <source>
        <dbReference type="ARBA" id="ARBA00004511"/>
    </source>
</evidence>
<feature type="compositionally biased region" description="Basic and acidic residues" evidence="20">
    <location>
        <begin position="798"/>
        <end position="807"/>
    </location>
</feature>
<comment type="subcellular location">
    <subcellularLocation>
        <location evidence="1">Cytoplasmic vesicle membrane</location>
        <topology evidence="1">Multi-pass membrane protein</topology>
    </subcellularLocation>
    <subcellularLocation>
        <location evidence="2">Endoplasmic reticulum membrane</location>
        <topology evidence="2">Multi-pass membrane protein</topology>
    </subcellularLocation>
    <subcellularLocation>
        <location evidence="4">Golgi apparatus membrane</location>
        <topology evidence="4">Multi-pass membrane protein</topology>
    </subcellularLocation>
    <subcellularLocation>
        <location evidence="3 19">Preautophagosomal structure membrane</location>
        <topology evidence="3 19">Multi-pass membrane protein</topology>
    </subcellularLocation>
</comment>
<comment type="caution">
    <text evidence="21">The sequence shown here is derived from an EMBL/GenBank/DDBJ whole genome shotgun (WGS) entry which is preliminary data.</text>
</comment>
<dbReference type="GO" id="GO:0005776">
    <property type="term" value="C:autophagosome"/>
    <property type="evidence" value="ECO:0007669"/>
    <property type="project" value="TreeGrafter"/>
</dbReference>
<dbReference type="GO" id="GO:0005789">
    <property type="term" value="C:endoplasmic reticulum membrane"/>
    <property type="evidence" value="ECO:0007669"/>
    <property type="project" value="UniProtKB-SubCell"/>
</dbReference>
<dbReference type="GO" id="GO:0034727">
    <property type="term" value="P:piecemeal microautophagy of the nucleus"/>
    <property type="evidence" value="ECO:0007669"/>
    <property type="project" value="TreeGrafter"/>
</dbReference>
<dbReference type="Pfam" id="PF04109">
    <property type="entry name" value="ATG9"/>
    <property type="match status" value="1"/>
</dbReference>
<dbReference type="PANTHER" id="PTHR13038">
    <property type="entry name" value="APG9 AUTOPHAGY 9"/>
    <property type="match status" value="1"/>
</dbReference>
<dbReference type="GO" id="GO:0000422">
    <property type="term" value="P:autophagy of mitochondrion"/>
    <property type="evidence" value="ECO:0007669"/>
    <property type="project" value="TreeGrafter"/>
</dbReference>
<keyword evidence="12 19" id="KW-0445">Lipid transport</keyword>
<evidence type="ECO:0000256" key="7">
    <source>
        <dbReference type="ARBA" id="ARBA00022448"/>
    </source>
</evidence>
<dbReference type="AlphaFoldDB" id="A0A9P9A6I4"/>
<proteinExistence type="inferred from homology"/>
<feature type="compositionally biased region" description="Polar residues" evidence="20">
    <location>
        <begin position="79"/>
        <end position="94"/>
    </location>
</feature>
<evidence type="ECO:0000256" key="1">
    <source>
        <dbReference type="ARBA" id="ARBA00004439"/>
    </source>
</evidence>
<keyword evidence="22" id="KW-1185">Reference proteome</keyword>
<sequence length="904" mass="102277">MSSGVSSLAGSRTNITKSFYQQLRGTNTNGIDARFAGEATEHGRRPLLQRFSSSDNVDDFNPIPSQSEASEDGMASPLPNRNNDSTASPRTTAGGSRPTAWRDQEDEADNDVPGSLLVELHGPRPPIHADKRLDTSQPRNRGAAFNNPPRQGRTYADRPRHPVKALPKASPRANPMRLGTTNRTAIRDPRELALWRWANVTNLDVFMKDVYEYYLGSGFWCIICERVLHLVQSAFVAVFLTFLTQCIDYSLIHKSNALSEVVRSQCTKNLPWYWNLGLWLFVFYVIWKAVQFSVDTRRLLIMRDFFTHLLDIPEQDMQTVSWQDIVARVMTLRDANPHTAMNMTPSQRRWLQAHSKERLDAVDIASRIMRKDNYLIALINKDTIDFSLPIPFMRDRQFFSGTLQWWLYFSVIDLVFDLNGQVNQQFLKASSRGLLSRKLRNRLVFAGLLNLLGSPFWVCHQVLIHLLSYYNEFKKDSGTLGDRRYTALAKWKFREFNELPHFFQERINMSYPFASRYMDQFPKRGVEQIAQAVTFMSGAVTFVLAAASFLGPEHILTFQITHERPLLFYIGVFGTIWAIARGMISEETLVFSPEFALKGVTDFIHYTPDHWRGRLHSFDVKKEFSELYKLKIVILAEEIIGIFLASFILLYSVTASSERIVDFFREFTIHVDGLGYVCSFAEFEFRQDGPGVKQTSDAAADVRGDYYATKHGKMAASYYGFLESYVHNPKSGMTPGHVPPSFRQQFHPPPAFPGLDHPTSGADVVSAMGGRNQRRSTRVIPPGLDMVSPSPLASVLLDPHHQPRMDHPGQYGASGPRARGRPEDSFLKRGLDGDSVHNWDEPDDEPYESGGPLGESTWQTSPGKKPLTRADSDLTAPSQDAGVLGLIYQFQQVNRDNRMGGGGS</sequence>
<evidence type="ECO:0000256" key="2">
    <source>
        <dbReference type="ARBA" id="ARBA00004477"/>
    </source>
</evidence>
<evidence type="ECO:0000256" key="19">
    <source>
        <dbReference type="RuleBase" id="RU364027"/>
    </source>
</evidence>
<evidence type="ECO:0000256" key="5">
    <source>
        <dbReference type="ARBA" id="ARBA00006185"/>
    </source>
</evidence>
<feature type="transmembrane region" description="Helical" evidence="19">
    <location>
        <begin position="632"/>
        <end position="653"/>
    </location>
</feature>